<reference evidence="3 4" key="1">
    <citation type="submission" date="2014-09" db="EMBL/GenBank/DDBJ databases">
        <title>Whole genome shotgun sequence of Escherichia vulneris NBRC 102420.</title>
        <authorList>
            <person name="Yoshida Y."/>
            <person name="Hosoyama A."/>
            <person name="Tsuchikane K."/>
            <person name="Ohji S."/>
            <person name="Ichikawa N."/>
            <person name="Kimura A."/>
            <person name="Yamazoe A."/>
            <person name="Ezaki T."/>
            <person name="Fujita N."/>
        </authorList>
    </citation>
    <scope>NUCLEOTIDE SEQUENCE [LARGE SCALE GENOMIC DNA]</scope>
    <source>
        <strain evidence="3 4">NBRC 102420</strain>
    </source>
</reference>
<dbReference type="EMBL" id="BBMZ01000008">
    <property type="protein sequence ID" value="GAL57894.1"/>
    <property type="molecule type" value="Genomic_DNA"/>
</dbReference>
<feature type="compositionally biased region" description="Polar residues" evidence="1">
    <location>
        <begin position="165"/>
        <end position="182"/>
    </location>
</feature>
<evidence type="ECO:0000256" key="2">
    <source>
        <dbReference type="SAM" id="SignalP"/>
    </source>
</evidence>
<protein>
    <recommendedName>
        <fullName evidence="5">DUF3300 domain-containing protein</fullName>
    </recommendedName>
</protein>
<dbReference type="PANTHER" id="PTHR40269">
    <property type="entry name" value="OUTER MEMBRANE PROTEIN-RELATED"/>
    <property type="match status" value="1"/>
</dbReference>
<evidence type="ECO:0000313" key="3">
    <source>
        <dbReference type="EMBL" id="GAL57894.1"/>
    </source>
</evidence>
<organism evidence="3 4">
    <name type="scientific">Pseudescherichia vulneris NBRC 102420</name>
    <dbReference type="NCBI Taxonomy" id="1115515"/>
    <lineage>
        <taxon>Bacteria</taxon>
        <taxon>Pseudomonadati</taxon>
        <taxon>Pseudomonadota</taxon>
        <taxon>Gammaproteobacteria</taxon>
        <taxon>Enterobacterales</taxon>
        <taxon>Enterobacteriaceae</taxon>
        <taxon>Pseudescherichia</taxon>
    </lineage>
</organism>
<proteinExistence type="predicted"/>
<feature type="region of interest" description="Disordered" evidence="1">
    <location>
        <begin position="345"/>
        <end position="513"/>
    </location>
</feature>
<keyword evidence="2" id="KW-0732">Signal</keyword>
<feature type="compositionally biased region" description="Polar residues" evidence="1">
    <location>
        <begin position="447"/>
        <end position="494"/>
    </location>
</feature>
<feature type="compositionally biased region" description="Basic and acidic residues" evidence="1">
    <location>
        <begin position="498"/>
        <end position="513"/>
    </location>
</feature>
<name>A0A090V3P8_PSEVU</name>
<keyword evidence="4" id="KW-1185">Reference proteome</keyword>
<feature type="region of interest" description="Disordered" evidence="1">
    <location>
        <begin position="280"/>
        <end position="300"/>
    </location>
</feature>
<gene>
    <name evidence="3" type="primary">yacH</name>
    <name evidence="3" type="ORF">EV102420_08_03570</name>
</gene>
<feature type="compositionally biased region" description="Polar residues" evidence="1">
    <location>
        <begin position="396"/>
        <end position="409"/>
    </location>
</feature>
<feature type="region of interest" description="Disordered" evidence="1">
    <location>
        <begin position="165"/>
        <end position="202"/>
    </location>
</feature>
<dbReference type="RefSeq" id="WP_042390543.1">
    <property type="nucleotide sequence ID" value="NZ_BBMZ01000008.1"/>
</dbReference>
<accession>A0A090V3P8</accession>
<dbReference type="AlphaFoldDB" id="A0A090V3P8"/>
<feature type="compositionally biased region" description="Basic and acidic residues" evidence="1">
    <location>
        <begin position="413"/>
        <end position="430"/>
    </location>
</feature>
<feature type="chain" id="PRO_5001867343" description="DUF3300 domain-containing protein" evidence="2">
    <location>
        <begin position="21"/>
        <end position="513"/>
    </location>
</feature>
<dbReference type="Proteomes" id="UP000029462">
    <property type="component" value="Unassembled WGS sequence"/>
</dbReference>
<evidence type="ECO:0000313" key="4">
    <source>
        <dbReference type="Proteomes" id="UP000029462"/>
    </source>
</evidence>
<evidence type="ECO:0000256" key="1">
    <source>
        <dbReference type="SAM" id="MobiDB-lite"/>
    </source>
</evidence>
<evidence type="ECO:0008006" key="5">
    <source>
        <dbReference type="Google" id="ProtNLM"/>
    </source>
</evidence>
<sequence>MTLPFKYAALALVCSAGLFAASGVLYVKSRPPETSAQTVPVTPQPQPSMVKAAFTSAQIDQWVAPVALYPDPLLSQVLMAATYPANVVQAVQWSRDNPTLQGDAAIQAVSGQPWDPSVKSLVAFPQLMALMGENPEWVQNLGDAFLAQPQDVMDSVQRLRQLAQQTGALKSTPQQTVSSTPKKATAPATVQSSSAPAPAPAPTVIKIEPADPQVVYVPNYNPATVYGSWPNTAYPPVYLPPPPGQQFAESFVKGFGYSLGVATTYALFSNIDWDDDDDHHHDHHDEGYHGNGYQHNGDNININVNNFNRISGQALKEQNMTWQHNPAYRNGVPYQSGAVAQRFHPTDVSGGLSATQKPTASRDSQRQAAMAQFEQRNHAPANSVAGVSSRDAQRKAASQQLNQIAQRNNYRGYDSDTTRPAHQTKKELAKETLQPKQRVTREMHQRTVPTSPQREQRLVSTHANAFSGNDSRSPSWQSQQLRGEQSRRINSGNLEQRAAGREALSERHEFRRR</sequence>
<feature type="compositionally biased region" description="Low complexity" evidence="1">
    <location>
        <begin position="184"/>
        <end position="196"/>
    </location>
</feature>
<dbReference type="eggNOG" id="COG3064">
    <property type="taxonomic scope" value="Bacteria"/>
</dbReference>
<feature type="compositionally biased region" description="Polar residues" evidence="1">
    <location>
        <begin position="352"/>
        <end position="362"/>
    </location>
</feature>
<comment type="caution">
    <text evidence="3">The sequence shown here is derived from an EMBL/GenBank/DDBJ whole genome shotgun (WGS) entry which is preliminary data.</text>
</comment>
<dbReference type="OrthoDB" id="197257at2"/>
<dbReference type="STRING" id="1115515.EV102420_08_03570"/>
<dbReference type="PANTHER" id="PTHR40269:SF1">
    <property type="entry name" value="OUTER MEMBRANE PROTEIN"/>
    <property type="match status" value="1"/>
</dbReference>
<dbReference type="Pfam" id="PF11737">
    <property type="entry name" value="DUF3300"/>
    <property type="match status" value="1"/>
</dbReference>
<feature type="signal peptide" evidence="2">
    <location>
        <begin position="1"/>
        <end position="20"/>
    </location>
</feature>
<dbReference type="InterPro" id="IPR021728">
    <property type="entry name" value="DUF3300"/>
</dbReference>